<evidence type="ECO:0000259" key="5">
    <source>
        <dbReference type="PROSITE" id="PS01124"/>
    </source>
</evidence>
<name>A0A4U9V422_9SPHI</name>
<feature type="transmembrane region" description="Helical" evidence="4">
    <location>
        <begin position="201"/>
        <end position="218"/>
    </location>
</feature>
<feature type="transmembrane region" description="Helical" evidence="4">
    <location>
        <begin position="178"/>
        <end position="195"/>
    </location>
</feature>
<dbReference type="Gene3D" id="1.10.10.60">
    <property type="entry name" value="Homeodomain-like"/>
    <property type="match status" value="2"/>
</dbReference>
<dbReference type="InterPro" id="IPR009057">
    <property type="entry name" value="Homeodomain-like_sf"/>
</dbReference>
<evidence type="ECO:0000256" key="2">
    <source>
        <dbReference type="ARBA" id="ARBA00023125"/>
    </source>
</evidence>
<keyword evidence="4" id="KW-0472">Membrane</keyword>
<feature type="transmembrane region" description="Helical" evidence="4">
    <location>
        <begin position="6"/>
        <end position="24"/>
    </location>
</feature>
<protein>
    <submittedName>
        <fullName evidence="6">Transcriptional activator FtrA</fullName>
    </submittedName>
</protein>
<feature type="transmembrane region" description="Helical" evidence="4">
    <location>
        <begin position="65"/>
        <end position="84"/>
    </location>
</feature>
<dbReference type="PANTHER" id="PTHR43280">
    <property type="entry name" value="ARAC-FAMILY TRANSCRIPTIONAL REGULATOR"/>
    <property type="match status" value="1"/>
</dbReference>
<evidence type="ECO:0000256" key="4">
    <source>
        <dbReference type="SAM" id="Phobius"/>
    </source>
</evidence>
<feature type="transmembrane region" description="Helical" evidence="4">
    <location>
        <begin position="36"/>
        <end position="59"/>
    </location>
</feature>
<feature type="transmembrane region" description="Helical" evidence="4">
    <location>
        <begin position="134"/>
        <end position="157"/>
    </location>
</feature>
<dbReference type="EMBL" id="LR590484">
    <property type="protein sequence ID" value="VTR41275.1"/>
    <property type="molecule type" value="Genomic_DNA"/>
</dbReference>
<proteinExistence type="predicted"/>
<evidence type="ECO:0000256" key="3">
    <source>
        <dbReference type="ARBA" id="ARBA00023163"/>
    </source>
</evidence>
<dbReference type="InterPro" id="IPR018060">
    <property type="entry name" value="HTH_AraC"/>
</dbReference>
<keyword evidence="2" id="KW-0238">DNA-binding</keyword>
<dbReference type="GO" id="GO:0003700">
    <property type="term" value="F:DNA-binding transcription factor activity"/>
    <property type="evidence" value="ECO:0007669"/>
    <property type="project" value="InterPro"/>
</dbReference>
<sequence length="385" mass="44169">MTSVWQIIYVGGLSITLFLCIMIVSKRQKSVADRILCAWFFFACIHLAFIGWYASGLALKNPQFILWQLPFPFLHGPFLYLYILFLSAQQRYRWRYLLHFIPALLVVVMLTFVLPDVFTPVGAGIKILPQFEAFFQILVVAIILSGLTYVMLSLRLLHAHRRNIIGQLSNTDRITLNWIRYLIFGMSAIWVVVIFSDSPQALYTVVALFIFFIGYFGIRQVGVFSNLSAAHEVYAPALLKQSWQNTDPALPAEKSKYEKTRLKESDASLIHGQLKSLMKEQKCYQDPELTLGDLAKRLNLHPVILSQVINSKEGKSFYDYVNSHRVEAFKELLLDPKNQQFTLLSLAFDCGFNSKTSFNRNFKKITQMSPSAYAKTQQFTLISKD</sequence>
<dbReference type="RefSeq" id="WP_037533665.1">
    <property type="nucleotide sequence ID" value="NZ_LR590484.1"/>
</dbReference>
<keyword evidence="3" id="KW-0804">Transcription</keyword>
<feature type="transmembrane region" description="Helical" evidence="4">
    <location>
        <begin position="96"/>
        <end position="114"/>
    </location>
</feature>
<dbReference type="KEGG" id="stha:NCTC11429_02490"/>
<organism evidence="6 7">
    <name type="scientific">Sphingobacterium thalpophilum</name>
    <dbReference type="NCBI Taxonomy" id="259"/>
    <lineage>
        <taxon>Bacteria</taxon>
        <taxon>Pseudomonadati</taxon>
        <taxon>Bacteroidota</taxon>
        <taxon>Sphingobacteriia</taxon>
        <taxon>Sphingobacteriales</taxon>
        <taxon>Sphingobacteriaceae</taxon>
        <taxon>Sphingobacterium</taxon>
    </lineage>
</organism>
<keyword evidence="4" id="KW-0812">Transmembrane</keyword>
<dbReference type="STRING" id="1123265.GCA_000686625_03813"/>
<dbReference type="GeneID" id="78463200"/>
<dbReference type="SUPFAM" id="SSF46689">
    <property type="entry name" value="Homeodomain-like"/>
    <property type="match status" value="1"/>
</dbReference>
<feature type="domain" description="HTH araC/xylS-type" evidence="5">
    <location>
        <begin position="272"/>
        <end position="376"/>
    </location>
</feature>
<gene>
    <name evidence="6" type="ORF">NCTC11429_02490</name>
</gene>
<dbReference type="PROSITE" id="PS01124">
    <property type="entry name" value="HTH_ARAC_FAMILY_2"/>
    <property type="match status" value="1"/>
</dbReference>
<dbReference type="Proteomes" id="UP000308196">
    <property type="component" value="Chromosome"/>
</dbReference>
<dbReference type="SMART" id="SM00342">
    <property type="entry name" value="HTH_ARAC"/>
    <property type="match status" value="1"/>
</dbReference>
<keyword evidence="1" id="KW-0805">Transcription regulation</keyword>
<evidence type="ECO:0000313" key="6">
    <source>
        <dbReference type="EMBL" id="VTR41275.1"/>
    </source>
</evidence>
<evidence type="ECO:0000256" key="1">
    <source>
        <dbReference type="ARBA" id="ARBA00023015"/>
    </source>
</evidence>
<keyword evidence="4" id="KW-1133">Transmembrane helix</keyword>
<dbReference type="PANTHER" id="PTHR43280:SF29">
    <property type="entry name" value="ARAC-FAMILY TRANSCRIPTIONAL REGULATOR"/>
    <property type="match status" value="1"/>
</dbReference>
<evidence type="ECO:0000313" key="7">
    <source>
        <dbReference type="Proteomes" id="UP000308196"/>
    </source>
</evidence>
<accession>A0A4U9V422</accession>
<reference evidence="6 7" key="1">
    <citation type="submission" date="2019-05" db="EMBL/GenBank/DDBJ databases">
        <authorList>
            <consortium name="Pathogen Informatics"/>
        </authorList>
    </citation>
    <scope>NUCLEOTIDE SEQUENCE [LARGE SCALE GENOMIC DNA]</scope>
    <source>
        <strain evidence="6 7">NCTC11429</strain>
    </source>
</reference>
<dbReference type="GO" id="GO:0043565">
    <property type="term" value="F:sequence-specific DNA binding"/>
    <property type="evidence" value="ECO:0007669"/>
    <property type="project" value="InterPro"/>
</dbReference>
<dbReference type="Pfam" id="PF12833">
    <property type="entry name" value="HTH_18"/>
    <property type="match status" value="1"/>
</dbReference>
<dbReference type="AlphaFoldDB" id="A0A4U9V422"/>